<gene>
    <name evidence="1" type="ORF">MAR_003116</name>
</gene>
<evidence type="ECO:0000313" key="2">
    <source>
        <dbReference type="Proteomes" id="UP001164746"/>
    </source>
</evidence>
<reference evidence="1" key="1">
    <citation type="submission" date="2022-11" db="EMBL/GenBank/DDBJ databases">
        <title>Centuries of genome instability and evolution in soft-shell clam transmissible cancer (bioRxiv).</title>
        <authorList>
            <person name="Hart S.F.M."/>
            <person name="Yonemitsu M.A."/>
            <person name="Giersch R.M."/>
            <person name="Beal B.F."/>
            <person name="Arriagada G."/>
            <person name="Davis B.W."/>
            <person name="Ostrander E.A."/>
            <person name="Goff S.P."/>
            <person name="Metzger M.J."/>
        </authorList>
    </citation>
    <scope>NUCLEOTIDE SEQUENCE</scope>
    <source>
        <strain evidence="1">MELC-2E11</strain>
        <tissue evidence="1">Siphon/mantle</tissue>
    </source>
</reference>
<keyword evidence="2" id="KW-1185">Reference proteome</keyword>
<evidence type="ECO:0000313" key="1">
    <source>
        <dbReference type="EMBL" id="WAR29548.1"/>
    </source>
</evidence>
<protein>
    <submittedName>
        <fullName evidence="1">Uncharacterized protein</fullName>
    </submittedName>
</protein>
<sequence length="59" mass="6655">MLMTSPDPKSDSLSSKDGVKRFVKSYPRNYGQNWDNDGLDGLAKDTTLPEYASLHKTMF</sequence>
<dbReference type="Proteomes" id="UP001164746">
    <property type="component" value="Chromosome 16"/>
</dbReference>
<dbReference type="EMBL" id="CP111027">
    <property type="protein sequence ID" value="WAR29548.1"/>
    <property type="molecule type" value="Genomic_DNA"/>
</dbReference>
<accession>A0ABY7G539</accession>
<name>A0ABY7G539_MYAAR</name>
<organism evidence="1 2">
    <name type="scientific">Mya arenaria</name>
    <name type="common">Soft-shell clam</name>
    <dbReference type="NCBI Taxonomy" id="6604"/>
    <lineage>
        <taxon>Eukaryota</taxon>
        <taxon>Metazoa</taxon>
        <taxon>Spiralia</taxon>
        <taxon>Lophotrochozoa</taxon>
        <taxon>Mollusca</taxon>
        <taxon>Bivalvia</taxon>
        <taxon>Autobranchia</taxon>
        <taxon>Heteroconchia</taxon>
        <taxon>Euheterodonta</taxon>
        <taxon>Imparidentia</taxon>
        <taxon>Neoheterodontei</taxon>
        <taxon>Myida</taxon>
        <taxon>Myoidea</taxon>
        <taxon>Myidae</taxon>
        <taxon>Mya</taxon>
    </lineage>
</organism>
<proteinExistence type="predicted"/>